<sequence>VKFGIQVPLECVFCANNMETFDHLYFDYPKTNKQWDRVLKWLGITRQIGSWHNELNWMSSLANRKNCKAEMTTAVFAMVVYCIWRERNSIGFNKGRYNTDDLCKEIAIHMHIQG</sequence>
<evidence type="ECO:0000313" key="1">
    <source>
        <dbReference type="EMBL" id="OIT28976.1"/>
    </source>
</evidence>
<feature type="non-terminal residue" evidence="1">
    <location>
        <position position="114"/>
    </location>
</feature>
<feature type="non-terminal residue" evidence="1">
    <location>
        <position position="1"/>
    </location>
</feature>
<proteinExistence type="predicted"/>
<dbReference type="Gramene" id="OIT28976">
    <property type="protein sequence ID" value="OIT28976"/>
    <property type="gene ID" value="A4A49_55671"/>
</dbReference>
<accession>A0A314KHZ1</accession>
<dbReference type="EMBL" id="MJEQ01001896">
    <property type="protein sequence ID" value="OIT28976.1"/>
    <property type="molecule type" value="Genomic_DNA"/>
</dbReference>
<keyword evidence="2" id="KW-1185">Reference proteome</keyword>
<dbReference type="AlphaFoldDB" id="A0A314KHZ1"/>
<evidence type="ECO:0000313" key="2">
    <source>
        <dbReference type="Proteomes" id="UP000187609"/>
    </source>
</evidence>
<organism evidence="1 2">
    <name type="scientific">Nicotiana attenuata</name>
    <name type="common">Coyote tobacco</name>
    <dbReference type="NCBI Taxonomy" id="49451"/>
    <lineage>
        <taxon>Eukaryota</taxon>
        <taxon>Viridiplantae</taxon>
        <taxon>Streptophyta</taxon>
        <taxon>Embryophyta</taxon>
        <taxon>Tracheophyta</taxon>
        <taxon>Spermatophyta</taxon>
        <taxon>Magnoliopsida</taxon>
        <taxon>eudicotyledons</taxon>
        <taxon>Gunneridae</taxon>
        <taxon>Pentapetalae</taxon>
        <taxon>asterids</taxon>
        <taxon>lamiids</taxon>
        <taxon>Solanales</taxon>
        <taxon>Solanaceae</taxon>
        <taxon>Nicotianoideae</taxon>
        <taxon>Nicotianeae</taxon>
        <taxon>Nicotiana</taxon>
    </lineage>
</organism>
<comment type="caution">
    <text evidence="1">The sequence shown here is derived from an EMBL/GenBank/DDBJ whole genome shotgun (WGS) entry which is preliminary data.</text>
</comment>
<protein>
    <recommendedName>
        <fullName evidence="3">Reverse transcriptase zinc-binding domain-containing protein</fullName>
    </recommendedName>
</protein>
<dbReference type="STRING" id="49451.A0A314KHZ1"/>
<gene>
    <name evidence="1" type="ORF">A4A49_55671</name>
</gene>
<evidence type="ECO:0008006" key="3">
    <source>
        <dbReference type="Google" id="ProtNLM"/>
    </source>
</evidence>
<name>A0A314KHZ1_NICAT</name>
<reference evidence="1" key="1">
    <citation type="submission" date="2016-11" db="EMBL/GenBank/DDBJ databases">
        <title>The genome of Nicotiana attenuata.</title>
        <authorList>
            <person name="Xu S."/>
            <person name="Brockmoeller T."/>
            <person name="Gaquerel E."/>
            <person name="Navarro A."/>
            <person name="Kuhl H."/>
            <person name="Gase K."/>
            <person name="Ling Z."/>
            <person name="Zhou W."/>
            <person name="Kreitzer C."/>
            <person name="Stanke M."/>
            <person name="Tang H."/>
            <person name="Lyons E."/>
            <person name="Pandey P."/>
            <person name="Pandey S.P."/>
            <person name="Timmermann B."/>
            <person name="Baldwin I.T."/>
        </authorList>
    </citation>
    <scope>NUCLEOTIDE SEQUENCE [LARGE SCALE GENOMIC DNA]</scope>
    <source>
        <strain evidence="1">UT</strain>
    </source>
</reference>
<dbReference type="Proteomes" id="UP000187609">
    <property type="component" value="Unassembled WGS sequence"/>
</dbReference>